<dbReference type="RefSeq" id="WP_157185725.1">
    <property type="nucleotide sequence ID" value="NZ_JACHIT010000002.1"/>
</dbReference>
<keyword evidence="1" id="KW-0812">Transmembrane</keyword>
<keyword evidence="3" id="KW-1185">Reference proteome</keyword>
<protein>
    <submittedName>
        <fullName evidence="2">Uncharacterized protein</fullName>
    </submittedName>
</protein>
<keyword evidence="1" id="KW-0472">Membrane</keyword>
<dbReference type="Proteomes" id="UP000540412">
    <property type="component" value="Unassembled WGS sequence"/>
</dbReference>
<comment type="caution">
    <text evidence="2">The sequence shown here is derived from an EMBL/GenBank/DDBJ whole genome shotgun (WGS) entry which is preliminary data.</text>
</comment>
<feature type="transmembrane region" description="Helical" evidence="1">
    <location>
        <begin position="101"/>
        <end position="122"/>
    </location>
</feature>
<accession>A0A7W9UMK6</accession>
<name>A0A7W9UMK6_9NOCA</name>
<evidence type="ECO:0000313" key="2">
    <source>
        <dbReference type="EMBL" id="MBB5918723.1"/>
    </source>
</evidence>
<evidence type="ECO:0000256" key="1">
    <source>
        <dbReference type="SAM" id="Phobius"/>
    </source>
</evidence>
<organism evidence="2 3">
    <name type="scientific">Nocardia transvalensis</name>
    <dbReference type="NCBI Taxonomy" id="37333"/>
    <lineage>
        <taxon>Bacteria</taxon>
        <taxon>Bacillati</taxon>
        <taxon>Actinomycetota</taxon>
        <taxon>Actinomycetes</taxon>
        <taxon>Mycobacteriales</taxon>
        <taxon>Nocardiaceae</taxon>
        <taxon>Nocardia</taxon>
    </lineage>
</organism>
<reference evidence="2 3" key="1">
    <citation type="submission" date="2020-08" db="EMBL/GenBank/DDBJ databases">
        <title>Sequencing the genomes of 1000 actinobacteria strains.</title>
        <authorList>
            <person name="Klenk H.-P."/>
        </authorList>
    </citation>
    <scope>NUCLEOTIDE SEQUENCE [LARGE SCALE GENOMIC DNA]</scope>
    <source>
        <strain evidence="2 3">DSM 43582</strain>
    </source>
</reference>
<keyword evidence="1" id="KW-1133">Transmembrane helix</keyword>
<feature type="transmembrane region" description="Helical" evidence="1">
    <location>
        <begin position="74"/>
        <end position="94"/>
    </location>
</feature>
<proteinExistence type="predicted"/>
<evidence type="ECO:0000313" key="3">
    <source>
        <dbReference type="Proteomes" id="UP000540412"/>
    </source>
</evidence>
<dbReference type="EMBL" id="JACHIT010000002">
    <property type="protein sequence ID" value="MBB5918723.1"/>
    <property type="molecule type" value="Genomic_DNA"/>
</dbReference>
<feature type="transmembrane region" description="Helical" evidence="1">
    <location>
        <begin position="12"/>
        <end position="29"/>
    </location>
</feature>
<gene>
    <name evidence="2" type="ORF">BJY24_007635</name>
</gene>
<sequence length="221" mass="23419">MRPLLPRLGGNWGYLAAAVGCAITFVLMFEPWLSTSGPDGTVWSNAFGQTHISTTLVGLWSQHPPNHSNLKGKWAVLAAIAIFLTVPTAVINVWTRITSMTYLTTGAAVAVALFIISTLIYLSGAGPELRNMVGSGPPTELGVQAGFIIRWATGRGDYPWPGGQKAVFETAKLTGTAMTAGAMAVLSASAAIAQTLYQQKMRRRSVETEAQAPIEIEGTQG</sequence>
<dbReference type="PROSITE" id="PS51257">
    <property type="entry name" value="PROKAR_LIPOPROTEIN"/>
    <property type="match status" value="1"/>
</dbReference>
<dbReference type="AlphaFoldDB" id="A0A7W9UMK6"/>
<feature type="transmembrane region" description="Helical" evidence="1">
    <location>
        <begin position="177"/>
        <end position="197"/>
    </location>
</feature>